<comment type="caution">
    <text evidence="3">The sequence shown here is derived from an EMBL/GenBank/DDBJ whole genome shotgun (WGS) entry which is preliminary data.</text>
</comment>
<accession>A0A4S2HFN7</accession>
<organism evidence="3 4">
    <name type="scientific">Marinicauda pacifica</name>
    <dbReference type="NCBI Taxonomy" id="1133559"/>
    <lineage>
        <taxon>Bacteria</taxon>
        <taxon>Pseudomonadati</taxon>
        <taxon>Pseudomonadota</taxon>
        <taxon>Alphaproteobacteria</taxon>
        <taxon>Maricaulales</taxon>
        <taxon>Maricaulaceae</taxon>
        <taxon>Marinicauda</taxon>
    </lineage>
</organism>
<keyword evidence="4" id="KW-1185">Reference proteome</keyword>
<keyword evidence="2" id="KW-0812">Transmembrane</keyword>
<keyword evidence="2" id="KW-0472">Membrane</keyword>
<feature type="region of interest" description="Disordered" evidence="1">
    <location>
        <begin position="1"/>
        <end position="42"/>
    </location>
</feature>
<dbReference type="AlphaFoldDB" id="A0A4S2HFN7"/>
<evidence type="ECO:0000313" key="4">
    <source>
        <dbReference type="Proteomes" id="UP000305451"/>
    </source>
</evidence>
<dbReference type="EMBL" id="SRXV01000001">
    <property type="protein sequence ID" value="TGY94866.1"/>
    <property type="molecule type" value="Genomic_DNA"/>
</dbReference>
<dbReference type="RefSeq" id="WP_135944063.1">
    <property type="nucleotide sequence ID" value="NZ_BMEI01000001.1"/>
</dbReference>
<gene>
    <name evidence="3" type="ORF">E5162_06290</name>
</gene>
<keyword evidence="2" id="KW-1133">Transmembrane helix</keyword>
<evidence type="ECO:0000256" key="1">
    <source>
        <dbReference type="SAM" id="MobiDB-lite"/>
    </source>
</evidence>
<sequence>MTHPGDSPETHGSDETQTGAHADGPGAVNPVERTDLSAQDKAQRNKRNLAIAFGLVAFVVLIFSITVMRLASNISAGG</sequence>
<evidence type="ECO:0000313" key="3">
    <source>
        <dbReference type="EMBL" id="TGY94866.1"/>
    </source>
</evidence>
<dbReference type="Proteomes" id="UP000305451">
    <property type="component" value="Unassembled WGS sequence"/>
</dbReference>
<feature type="compositionally biased region" description="Basic and acidic residues" evidence="1">
    <location>
        <begin position="1"/>
        <end position="14"/>
    </location>
</feature>
<proteinExistence type="predicted"/>
<reference evidence="3 4" key="1">
    <citation type="journal article" date="2013" name="Int. J. Syst. Evol. Microbiol.">
        <title>Marinicauda pacifica gen. nov., sp. nov., a prosthecate alphaproteobacterium of the family Hyphomonadaceae isolated from deep seawater.</title>
        <authorList>
            <person name="Zhang X.Y."/>
            <person name="Li G.W."/>
            <person name="Wang C.S."/>
            <person name="Zhang Y.J."/>
            <person name="Xu X.W."/>
            <person name="Li H."/>
            <person name="Liu A."/>
            <person name="Liu C."/>
            <person name="Xie B.B."/>
            <person name="Qin Q.L."/>
            <person name="Xu Z."/>
            <person name="Chen X.L."/>
            <person name="Zhou B.C."/>
            <person name="Zhang Y.Z."/>
        </authorList>
    </citation>
    <scope>NUCLEOTIDE SEQUENCE [LARGE SCALE GENOMIC DNA]</scope>
    <source>
        <strain evidence="3 4">P-1 km-3</strain>
    </source>
</reference>
<evidence type="ECO:0000256" key="2">
    <source>
        <dbReference type="SAM" id="Phobius"/>
    </source>
</evidence>
<name>A0A4S2HFN7_9PROT</name>
<feature type="transmembrane region" description="Helical" evidence="2">
    <location>
        <begin position="49"/>
        <end position="71"/>
    </location>
</feature>
<protein>
    <submittedName>
        <fullName evidence="3">Uncharacterized protein</fullName>
    </submittedName>
</protein>